<evidence type="ECO:0008006" key="3">
    <source>
        <dbReference type="Google" id="ProtNLM"/>
    </source>
</evidence>
<protein>
    <recommendedName>
        <fullName evidence="3">Transposase IS200-like domain-containing protein</fullName>
    </recommendedName>
</protein>
<organism evidence="1 2">
    <name type="scientific">Oleiharenicola lentus</name>
    <dbReference type="NCBI Taxonomy" id="2508720"/>
    <lineage>
        <taxon>Bacteria</taxon>
        <taxon>Pseudomonadati</taxon>
        <taxon>Verrucomicrobiota</taxon>
        <taxon>Opitutia</taxon>
        <taxon>Opitutales</taxon>
        <taxon>Opitutaceae</taxon>
        <taxon>Oleiharenicola</taxon>
    </lineage>
</organism>
<dbReference type="Proteomes" id="UP000290218">
    <property type="component" value="Unassembled WGS sequence"/>
</dbReference>
<gene>
    <name evidence="1" type="ORF">ESB00_18420</name>
</gene>
<proteinExistence type="predicted"/>
<reference evidence="1 2" key="1">
    <citation type="submission" date="2019-01" db="EMBL/GenBank/DDBJ databases">
        <title>Lacunisphaera sp. strain TWA-58.</title>
        <authorList>
            <person name="Chen W.-M."/>
        </authorList>
    </citation>
    <scope>NUCLEOTIDE SEQUENCE [LARGE SCALE GENOMIC DNA]</scope>
    <source>
        <strain evidence="1 2">TWA-58</strain>
    </source>
</reference>
<dbReference type="AlphaFoldDB" id="A0A4Q1C5Q0"/>
<dbReference type="GO" id="GO:0004803">
    <property type="term" value="F:transposase activity"/>
    <property type="evidence" value="ECO:0007669"/>
    <property type="project" value="InterPro"/>
</dbReference>
<sequence length="152" mass="17197">MGIASRRTGWLTPKFHTAFRSILEINPERYAVAVPAYCLMPDHIHVLSAGMNPASDQTLWSRAVRRRLNAELHPFSLQKQAYDHVLRTNESGADAFTALAHYISENPVRAGLVSTPSEWPFTGSLVRALPGLDPRQPTFRDAWWNYWNALPD</sequence>
<name>A0A4Q1C5Q0_9BACT</name>
<dbReference type="GO" id="GO:0003677">
    <property type="term" value="F:DNA binding"/>
    <property type="evidence" value="ECO:0007669"/>
    <property type="project" value="InterPro"/>
</dbReference>
<dbReference type="OrthoDB" id="9800147at2"/>
<dbReference type="InterPro" id="IPR036515">
    <property type="entry name" value="Transposase_17_sf"/>
</dbReference>
<dbReference type="GO" id="GO:0006313">
    <property type="term" value="P:DNA transposition"/>
    <property type="evidence" value="ECO:0007669"/>
    <property type="project" value="InterPro"/>
</dbReference>
<evidence type="ECO:0000313" key="2">
    <source>
        <dbReference type="Proteomes" id="UP000290218"/>
    </source>
</evidence>
<accession>A0A4Q1C5Q0</accession>
<dbReference type="SUPFAM" id="SSF143422">
    <property type="entry name" value="Transposase IS200-like"/>
    <property type="match status" value="1"/>
</dbReference>
<comment type="caution">
    <text evidence="1">The sequence shown here is derived from an EMBL/GenBank/DDBJ whole genome shotgun (WGS) entry which is preliminary data.</text>
</comment>
<evidence type="ECO:0000313" key="1">
    <source>
        <dbReference type="EMBL" id="RXK53663.1"/>
    </source>
</evidence>
<dbReference type="Gene3D" id="3.30.70.1290">
    <property type="entry name" value="Transposase IS200-like"/>
    <property type="match status" value="1"/>
</dbReference>
<dbReference type="RefSeq" id="WP_129049572.1">
    <property type="nucleotide sequence ID" value="NZ_SDHX01000002.1"/>
</dbReference>
<dbReference type="EMBL" id="SDHX01000002">
    <property type="protein sequence ID" value="RXK53663.1"/>
    <property type="molecule type" value="Genomic_DNA"/>
</dbReference>
<keyword evidence="2" id="KW-1185">Reference proteome</keyword>